<feature type="chain" id="PRO_5034386766" evidence="1">
    <location>
        <begin position="22"/>
        <end position="320"/>
    </location>
</feature>
<dbReference type="RefSeq" id="XP_018017818.1">
    <property type="nucleotide sequence ID" value="XM_018162329.2"/>
</dbReference>
<dbReference type="AlphaFoldDB" id="A0A8B7NVN6"/>
<evidence type="ECO:0000313" key="2">
    <source>
        <dbReference type="Proteomes" id="UP000694843"/>
    </source>
</evidence>
<accession>A0A8B7NVN6</accession>
<protein>
    <submittedName>
        <fullName evidence="3">Uncharacterized protein LOC108674387</fullName>
    </submittedName>
</protein>
<sequence>MVARASLLLLLLAVSQSPASATDYDVCPNFVDCHCSDDVNSIGIFSDDGALESCLSYLHENKLLRFKKLHLSMANKNLRLTENLLKDIQFDEVFVYRANIVESNENFLGASRETVLDINFFGCKFEVFPRINSSSLVRFVTEETSLLDIPGNAFLTPQLKEIKIQGGTSNLTLNSGAMEPLSHLEQFNLFGVSTVHLATDSFKLSSPTFKIFNSTARMTAESGAFSGFTNGSALIIVDFIGPWTHDVFYDLLSGGATITTLGGQSCQCDMAWIRYSSFLPQMATVRCVSNDFQHPYPLSAETFVECPIADLDQDMLANCF</sequence>
<keyword evidence="1" id="KW-0732">Signal</keyword>
<dbReference type="KEGG" id="hazt:108674387"/>
<dbReference type="Proteomes" id="UP000694843">
    <property type="component" value="Unplaced"/>
</dbReference>
<name>A0A8B7NVN6_HYAAZ</name>
<reference evidence="3" key="1">
    <citation type="submission" date="2025-08" db="UniProtKB">
        <authorList>
            <consortium name="RefSeq"/>
        </authorList>
    </citation>
    <scope>IDENTIFICATION</scope>
    <source>
        <tissue evidence="3">Whole organism</tissue>
    </source>
</reference>
<organism evidence="2 3">
    <name type="scientific">Hyalella azteca</name>
    <name type="common">Amphipod</name>
    <dbReference type="NCBI Taxonomy" id="294128"/>
    <lineage>
        <taxon>Eukaryota</taxon>
        <taxon>Metazoa</taxon>
        <taxon>Ecdysozoa</taxon>
        <taxon>Arthropoda</taxon>
        <taxon>Crustacea</taxon>
        <taxon>Multicrustacea</taxon>
        <taxon>Malacostraca</taxon>
        <taxon>Eumalacostraca</taxon>
        <taxon>Peracarida</taxon>
        <taxon>Amphipoda</taxon>
        <taxon>Senticaudata</taxon>
        <taxon>Talitrida</taxon>
        <taxon>Talitroidea</taxon>
        <taxon>Hyalellidae</taxon>
        <taxon>Hyalella</taxon>
    </lineage>
</organism>
<dbReference type="OrthoDB" id="6352308at2759"/>
<dbReference type="GeneID" id="108674387"/>
<proteinExistence type="predicted"/>
<evidence type="ECO:0000313" key="3">
    <source>
        <dbReference type="RefSeq" id="XP_018017818.1"/>
    </source>
</evidence>
<keyword evidence="2" id="KW-1185">Reference proteome</keyword>
<gene>
    <name evidence="3" type="primary">LOC108674387</name>
</gene>
<evidence type="ECO:0000256" key="1">
    <source>
        <dbReference type="SAM" id="SignalP"/>
    </source>
</evidence>
<feature type="signal peptide" evidence="1">
    <location>
        <begin position="1"/>
        <end position="21"/>
    </location>
</feature>